<gene>
    <name evidence="1" type="ORF">S06H3_15448</name>
</gene>
<name>X1LWP3_9ZZZZ</name>
<dbReference type="InterPro" id="IPR037099">
    <property type="entry name" value="Fum_R/Succ_DH_flav-like_C_sf"/>
</dbReference>
<dbReference type="SUPFAM" id="SSF46977">
    <property type="entry name" value="Succinate dehydrogenase/fumarate reductase flavoprotein C-terminal domain"/>
    <property type="match status" value="1"/>
</dbReference>
<comment type="caution">
    <text evidence="1">The sequence shown here is derived from an EMBL/GenBank/DDBJ whole genome shotgun (WGS) entry which is preliminary data.</text>
</comment>
<dbReference type="EMBL" id="BARV01007604">
    <property type="protein sequence ID" value="GAI10231.1"/>
    <property type="molecule type" value="Genomic_DNA"/>
</dbReference>
<sequence>MDFMGRGARIKYKELLSWGWSISLRHRFQHSTILINPWDLFPIGINHGTGKPIIDRKQVEEEKTRVYAPVKRKGDMGWKELHAGICRIMQDYCGEYKSEQILKMGLWWLNSIRESEAQRTYARNPHELWRTLECLSRLTVGEMIMHASLARKANQVS</sequence>
<dbReference type="GO" id="GO:0016491">
    <property type="term" value="F:oxidoreductase activity"/>
    <property type="evidence" value="ECO:0007669"/>
    <property type="project" value="InterPro"/>
</dbReference>
<reference evidence="1" key="1">
    <citation type="journal article" date="2014" name="Front. Microbiol.">
        <title>High frequency of phylogenetically diverse reductive dehalogenase-homologous genes in deep subseafloor sedimentary metagenomes.</title>
        <authorList>
            <person name="Kawai M."/>
            <person name="Futagami T."/>
            <person name="Toyoda A."/>
            <person name="Takaki Y."/>
            <person name="Nishi S."/>
            <person name="Hori S."/>
            <person name="Arai W."/>
            <person name="Tsubouchi T."/>
            <person name="Morono Y."/>
            <person name="Uchiyama I."/>
            <person name="Ito T."/>
            <person name="Fujiyama A."/>
            <person name="Inagaki F."/>
            <person name="Takami H."/>
        </authorList>
    </citation>
    <scope>NUCLEOTIDE SEQUENCE</scope>
    <source>
        <strain evidence="1">Expedition CK06-06</strain>
    </source>
</reference>
<organism evidence="1">
    <name type="scientific">marine sediment metagenome</name>
    <dbReference type="NCBI Taxonomy" id="412755"/>
    <lineage>
        <taxon>unclassified sequences</taxon>
        <taxon>metagenomes</taxon>
        <taxon>ecological metagenomes</taxon>
    </lineage>
</organism>
<evidence type="ECO:0000313" key="1">
    <source>
        <dbReference type="EMBL" id="GAI10231.1"/>
    </source>
</evidence>
<protein>
    <submittedName>
        <fullName evidence="1">Uncharacterized protein</fullName>
    </submittedName>
</protein>
<dbReference type="Gene3D" id="1.20.58.100">
    <property type="entry name" value="Fumarate reductase/succinate dehydrogenase flavoprotein-like, C-terminal domain"/>
    <property type="match status" value="1"/>
</dbReference>
<accession>X1LWP3</accession>
<dbReference type="AlphaFoldDB" id="X1LWP3"/>
<proteinExistence type="predicted"/>